<dbReference type="STRING" id="1108595.BKX93_05735"/>
<dbReference type="RefSeq" id="WP_021477812.1">
    <property type="nucleotide sequence ID" value="NZ_CP017707.1"/>
</dbReference>
<dbReference type="EMBL" id="CP017707">
    <property type="protein sequence ID" value="AOZ49546.1"/>
    <property type="molecule type" value="Genomic_DNA"/>
</dbReference>
<dbReference type="Pfam" id="PF02049">
    <property type="entry name" value="FliE"/>
    <property type="match status" value="1"/>
</dbReference>
<dbReference type="InterPro" id="IPR001624">
    <property type="entry name" value="FliE"/>
</dbReference>
<gene>
    <name evidence="4" type="primary">fliE</name>
    <name evidence="5" type="ORF">BKX93_05735</name>
</gene>
<dbReference type="PANTHER" id="PTHR34653:SF1">
    <property type="entry name" value="FLAGELLAR HOOK-BASAL BODY COMPLEX PROTEIN FLIE"/>
    <property type="match status" value="1"/>
</dbReference>
<dbReference type="GO" id="GO:0071973">
    <property type="term" value="P:bacterial-type flagellum-dependent cell motility"/>
    <property type="evidence" value="ECO:0007669"/>
    <property type="project" value="InterPro"/>
</dbReference>
<organism evidence="5 6">
    <name type="scientific">Chromobacterium vaccinii</name>
    <dbReference type="NCBI Taxonomy" id="1108595"/>
    <lineage>
        <taxon>Bacteria</taxon>
        <taxon>Pseudomonadati</taxon>
        <taxon>Pseudomonadota</taxon>
        <taxon>Betaproteobacteria</taxon>
        <taxon>Neisseriales</taxon>
        <taxon>Chromobacteriaceae</taxon>
        <taxon>Chromobacterium</taxon>
    </lineage>
</organism>
<keyword evidence="5" id="KW-0969">Cilium</keyword>
<dbReference type="Proteomes" id="UP000178776">
    <property type="component" value="Chromosome"/>
</dbReference>
<dbReference type="KEGG" id="cvc:BKX93_05735"/>
<keyword evidence="5" id="KW-0966">Cell projection</keyword>
<dbReference type="GO" id="GO:0009425">
    <property type="term" value="C:bacterial-type flagellum basal body"/>
    <property type="evidence" value="ECO:0007669"/>
    <property type="project" value="UniProtKB-SubCell"/>
</dbReference>
<proteinExistence type="inferred from homology"/>
<accession>A0A1D9LE51</accession>
<dbReference type="PRINTS" id="PR01006">
    <property type="entry name" value="FLGHOOKFLIE"/>
</dbReference>
<evidence type="ECO:0000313" key="5">
    <source>
        <dbReference type="EMBL" id="AOZ49546.1"/>
    </source>
</evidence>
<reference evidence="5 6" key="1">
    <citation type="submission" date="2016-10" db="EMBL/GenBank/DDBJ databases">
        <title>Chromobacterium muskegensis sp. nov., an insecticidal bacterium isolated from Sphagnum bogs.</title>
        <authorList>
            <person name="Sparks M.E."/>
            <person name="Blackburn M.B."/>
            <person name="Gundersen-Rindal D.E."/>
            <person name="Mitchell A."/>
            <person name="Farrar R."/>
            <person name="Kuhar D."/>
        </authorList>
    </citation>
    <scope>NUCLEOTIDE SEQUENCE [LARGE SCALE GENOMIC DNA]</scope>
    <source>
        <strain evidence="5 6">21-1</strain>
    </source>
</reference>
<protein>
    <recommendedName>
        <fullName evidence="4">Flagellar hook-basal body complex protein FliE</fullName>
    </recommendedName>
</protein>
<dbReference type="GO" id="GO:0003774">
    <property type="term" value="F:cytoskeletal motor activity"/>
    <property type="evidence" value="ECO:0007669"/>
    <property type="project" value="InterPro"/>
</dbReference>
<evidence type="ECO:0000256" key="3">
    <source>
        <dbReference type="ARBA" id="ARBA00023143"/>
    </source>
</evidence>
<dbReference type="PANTHER" id="PTHR34653">
    <property type="match status" value="1"/>
</dbReference>
<comment type="similarity">
    <text evidence="2 4">Belongs to the FliE family.</text>
</comment>
<evidence type="ECO:0000256" key="4">
    <source>
        <dbReference type="HAMAP-Rule" id="MF_00724"/>
    </source>
</evidence>
<sequence>MATNLGLMIHADRSQLLGEMAKLGQSAPAPIAAQEEAPAAGHSFSQSMMSAVRDVDQQNRLAAEKMTEVDSGQSDDLVGAMLMSQEASLSFSMLMQVRNKVVGAVDDLIKMQL</sequence>
<evidence type="ECO:0000256" key="2">
    <source>
        <dbReference type="ARBA" id="ARBA00009272"/>
    </source>
</evidence>
<keyword evidence="3 4" id="KW-0975">Bacterial flagellum</keyword>
<comment type="subcellular location">
    <subcellularLocation>
        <location evidence="1 4">Bacterial flagellum basal body</location>
    </subcellularLocation>
</comment>
<dbReference type="HAMAP" id="MF_00724">
    <property type="entry name" value="FliE"/>
    <property type="match status" value="1"/>
</dbReference>
<evidence type="ECO:0000256" key="1">
    <source>
        <dbReference type="ARBA" id="ARBA00004117"/>
    </source>
</evidence>
<evidence type="ECO:0000313" key="6">
    <source>
        <dbReference type="Proteomes" id="UP000178776"/>
    </source>
</evidence>
<keyword evidence="5" id="KW-0282">Flagellum</keyword>
<dbReference type="AlphaFoldDB" id="A0A1D9LE51"/>
<dbReference type="GeneID" id="68840705"/>
<dbReference type="GO" id="GO:0005198">
    <property type="term" value="F:structural molecule activity"/>
    <property type="evidence" value="ECO:0007669"/>
    <property type="project" value="InterPro"/>
</dbReference>
<name>A0A1D9LE51_9NEIS</name>